<name>A0A2M8C6B6_9BACT</name>
<comment type="caution">
    <text evidence="1">The sequence shown here is derived from an EMBL/GenBank/DDBJ whole genome shotgun (WGS) entry which is preliminary data.</text>
</comment>
<feature type="non-terminal residue" evidence="1">
    <location>
        <position position="1"/>
    </location>
</feature>
<reference evidence="2" key="1">
    <citation type="submission" date="2017-09" db="EMBL/GenBank/DDBJ databases">
        <title>Depth-based differentiation of microbial function through sediment-hosted aquifers and enrichment of novel symbionts in the deep terrestrial subsurface.</title>
        <authorList>
            <person name="Probst A.J."/>
            <person name="Ladd B."/>
            <person name="Jarett J.K."/>
            <person name="Geller-Mcgrath D.E."/>
            <person name="Sieber C.M.K."/>
            <person name="Emerson J.B."/>
            <person name="Anantharaman K."/>
            <person name="Thomas B.C."/>
            <person name="Malmstrom R."/>
            <person name="Stieglmeier M."/>
            <person name="Klingl A."/>
            <person name="Woyke T."/>
            <person name="Ryan C.M."/>
            <person name="Banfield J.F."/>
        </authorList>
    </citation>
    <scope>NUCLEOTIDE SEQUENCE [LARGE SCALE GENOMIC DNA]</scope>
</reference>
<accession>A0A2M8C6B6</accession>
<organism evidence="1 2">
    <name type="scientific">Candidatus Berkelbacteria bacterium CG_4_9_14_3_um_filter_39_23</name>
    <dbReference type="NCBI Taxonomy" id="1974508"/>
    <lineage>
        <taxon>Bacteria</taxon>
        <taxon>Candidatus Berkelbacteria</taxon>
    </lineage>
</organism>
<dbReference type="AlphaFoldDB" id="A0A2M8C6B6"/>
<sequence length="149" mass="16620">IAMFVFTNLFGVYKVKLVCSADGYYPSIENAPADPALNLGLGVFDGMNPKNYQAGIMRASQAKIDDLISDMMDLGYHYQDSGKFSPEPFDEPDENTKPIQILTFSQDTLDNFFGTLRYRQVFNSDPPSSKNRQGIGISQDMTEVVHIGF</sequence>
<evidence type="ECO:0000313" key="1">
    <source>
        <dbReference type="EMBL" id="PJB51788.1"/>
    </source>
</evidence>
<protein>
    <submittedName>
        <fullName evidence="1">Uncharacterized protein</fullName>
    </submittedName>
</protein>
<dbReference type="EMBL" id="PFTZ01000027">
    <property type="protein sequence ID" value="PJB51788.1"/>
    <property type="molecule type" value="Genomic_DNA"/>
</dbReference>
<gene>
    <name evidence="1" type="ORF">CO101_00700</name>
</gene>
<proteinExistence type="predicted"/>
<evidence type="ECO:0000313" key="2">
    <source>
        <dbReference type="Proteomes" id="UP000229421"/>
    </source>
</evidence>
<dbReference type="Proteomes" id="UP000229421">
    <property type="component" value="Unassembled WGS sequence"/>
</dbReference>